<proteinExistence type="predicted"/>
<evidence type="ECO:0000256" key="1">
    <source>
        <dbReference type="SAM" id="MobiDB-lite"/>
    </source>
</evidence>
<dbReference type="EMBL" id="CAKKNE010000002">
    <property type="protein sequence ID" value="CAH0367109.1"/>
    <property type="molecule type" value="Genomic_DNA"/>
</dbReference>
<sequence length="366" mass="40245">MSGGQSLRCLVGASMVALAAAKFSSSVVASRGWNAWTHPGRWLERVMRDKPDGYIINFGAHLNLNAPRTMYFDPVSVWQRKKTARGLAVDADDDMKWTGPGVARRTTFIEPAGVAALLNETRTPPKPRLLKVDIDSFDAVVVIAVLEVRSPDFVYVEINERAPPPTCYCNDRTSPRSWRRLANDAYGCSLQGYVNALAPRGYALVGVAFNNALFVRRDLAVEVAQDIGGRLPTAAEAFAAGYAKRPDRDAVFPWNVKKKIFYDDQLPLDVRLDAMEHYPSFALSVDANQATFVREADDSFPCRSAVPETHSPHHELFRSLADGTTNHSRQYVAAVHDVLYGKGPAADQRAKARDRRGKGANAGAVV</sequence>
<evidence type="ECO:0000256" key="2">
    <source>
        <dbReference type="SAM" id="SignalP"/>
    </source>
</evidence>
<keyword evidence="4" id="KW-1185">Reference proteome</keyword>
<dbReference type="OrthoDB" id="406469at2759"/>
<gene>
    <name evidence="3" type="ORF">PECAL_2P01140</name>
</gene>
<dbReference type="Proteomes" id="UP000789595">
    <property type="component" value="Unassembled WGS sequence"/>
</dbReference>
<feature type="region of interest" description="Disordered" evidence="1">
    <location>
        <begin position="344"/>
        <end position="366"/>
    </location>
</feature>
<feature type="signal peptide" evidence="2">
    <location>
        <begin position="1"/>
        <end position="21"/>
    </location>
</feature>
<organism evidence="3 4">
    <name type="scientific">Pelagomonas calceolata</name>
    <dbReference type="NCBI Taxonomy" id="35677"/>
    <lineage>
        <taxon>Eukaryota</taxon>
        <taxon>Sar</taxon>
        <taxon>Stramenopiles</taxon>
        <taxon>Ochrophyta</taxon>
        <taxon>Pelagophyceae</taxon>
        <taxon>Pelagomonadales</taxon>
        <taxon>Pelagomonadaceae</taxon>
        <taxon>Pelagomonas</taxon>
    </lineage>
</organism>
<evidence type="ECO:0008006" key="5">
    <source>
        <dbReference type="Google" id="ProtNLM"/>
    </source>
</evidence>
<protein>
    <recommendedName>
        <fullName evidence="5">Methyltransferase FkbM domain-containing protein</fullName>
    </recommendedName>
</protein>
<evidence type="ECO:0000313" key="4">
    <source>
        <dbReference type="Proteomes" id="UP000789595"/>
    </source>
</evidence>
<name>A0A8J2SGA5_9STRA</name>
<keyword evidence="2" id="KW-0732">Signal</keyword>
<feature type="chain" id="PRO_5035286887" description="Methyltransferase FkbM domain-containing protein" evidence="2">
    <location>
        <begin position="22"/>
        <end position="366"/>
    </location>
</feature>
<dbReference type="AlphaFoldDB" id="A0A8J2SGA5"/>
<comment type="caution">
    <text evidence="3">The sequence shown here is derived from an EMBL/GenBank/DDBJ whole genome shotgun (WGS) entry which is preliminary data.</text>
</comment>
<evidence type="ECO:0000313" key="3">
    <source>
        <dbReference type="EMBL" id="CAH0367109.1"/>
    </source>
</evidence>
<accession>A0A8J2SGA5</accession>
<reference evidence="3" key="1">
    <citation type="submission" date="2021-11" db="EMBL/GenBank/DDBJ databases">
        <authorList>
            <consortium name="Genoscope - CEA"/>
            <person name="William W."/>
        </authorList>
    </citation>
    <scope>NUCLEOTIDE SEQUENCE</scope>
</reference>